<reference evidence="1" key="1">
    <citation type="submission" date="2022-06" db="EMBL/GenBank/DDBJ databases">
        <title>Leptospira isolates from biofilms formed at urban environments.</title>
        <authorList>
            <person name="Ribeiro P.S."/>
            <person name="Sousa T."/>
            <person name="Carvalho N."/>
            <person name="Aburjaile F."/>
            <person name="Neves F."/>
            <person name="Oliveira D."/>
            <person name="Blanco L."/>
            <person name="Lima J."/>
            <person name="Costa F."/>
            <person name="Brenig B."/>
            <person name="Soares S."/>
            <person name="Ramos R."/>
            <person name="Goes-Neto A."/>
            <person name="Matiuzzi M."/>
            <person name="Azevedo V."/>
            <person name="Ristow P."/>
        </authorList>
    </citation>
    <scope>NUCLEOTIDE SEQUENCE</scope>
    <source>
        <strain evidence="1">VSF7</strain>
    </source>
</reference>
<dbReference type="EMBL" id="JAMQQD010000018">
    <property type="protein sequence ID" value="MCW7517266.1"/>
    <property type="molecule type" value="Genomic_DNA"/>
</dbReference>
<evidence type="ECO:0000313" key="2">
    <source>
        <dbReference type="Proteomes" id="UP001209694"/>
    </source>
</evidence>
<name>A0AAW5VJ14_9LEPT</name>
<gene>
    <name evidence="1" type="ORF">ND810_19015</name>
</gene>
<dbReference type="AlphaFoldDB" id="A0AAW5VJ14"/>
<proteinExistence type="predicted"/>
<organism evidence="1 2">
    <name type="scientific">Leptospira levettii</name>
    <dbReference type="NCBI Taxonomy" id="2023178"/>
    <lineage>
        <taxon>Bacteria</taxon>
        <taxon>Pseudomonadati</taxon>
        <taxon>Spirochaetota</taxon>
        <taxon>Spirochaetia</taxon>
        <taxon>Leptospirales</taxon>
        <taxon>Leptospiraceae</taxon>
        <taxon>Leptospira</taxon>
    </lineage>
</organism>
<evidence type="ECO:0000313" key="1">
    <source>
        <dbReference type="EMBL" id="MCW7517266.1"/>
    </source>
</evidence>
<evidence type="ECO:0008006" key="3">
    <source>
        <dbReference type="Google" id="ProtNLM"/>
    </source>
</evidence>
<protein>
    <recommendedName>
        <fullName evidence="3">Pentapeptide repeat-containing protein</fullName>
    </recommendedName>
</protein>
<dbReference type="Proteomes" id="UP001209694">
    <property type="component" value="Unassembled WGS sequence"/>
</dbReference>
<accession>A0AAW5VJ14</accession>
<comment type="caution">
    <text evidence="1">The sequence shown here is derived from an EMBL/GenBank/DDBJ whole genome shotgun (WGS) entry which is preliminary data.</text>
</comment>
<sequence length="192" mass="22311">MPIYFSSIFMFNKFKRNKADTLNVSKLPNYFEKGIPIISKTITEDINLHKLSKIANKTNLHISFENCFIQNIDISFHTFENRIKFKNCIIKDFMAMSIFYPQGFEMINCIILENFDLTCGGHNKLNSFVLENCVFNGKVDFIDCWFMGKVIIRKNIFTNGTNILGNSKFGTKVQFEDEYILENNLGAINLEH</sequence>